<comment type="caution">
    <text evidence="1">The sequence shown here is derived from an EMBL/GenBank/DDBJ whole genome shotgun (WGS) entry which is preliminary data.</text>
</comment>
<dbReference type="Proteomes" id="UP000439903">
    <property type="component" value="Unassembled WGS sequence"/>
</dbReference>
<protein>
    <submittedName>
        <fullName evidence="1">Uncharacterized protein</fullName>
    </submittedName>
</protein>
<accession>A0A8H3X9T0</accession>
<organism evidence="1 2">
    <name type="scientific">Gigaspora margarita</name>
    <dbReference type="NCBI Taxonomy" id="4874"/>
    <lineage>
        <taxon>Eukaryota</taxon>
        <taxon>Fungi</taxon>
        <taxon>Fungi incertae sedis</taxon>
        <taxon>Mucoromycota</taxon>
        <taxon>Glomeromycotina</taxon>
        <taxon>Glomeromycetes</taxon>
        <taxon>Diversisporales</taxon>
        <taxon>Gigasporaceae</taxon>
        <taxon>Gigaspora</taxon>
    </lineage>
</organism>
<name>A0A8H3X9T0_GIGMA</name>
<keyword evidence="2" id="KW-1185">Reference proteome</keyword>
<proteinExistence type="predicted"/>
<evidence type="ECO:0000313" key="2">
    <source>
        <dbReference type="Proteomes" id="UP000439903"/>
    </source>
</evidence>
<dbReference type="EMBL" id="WTPW01001399">
    <property type="protein sequence ID" value="KAF0437503.1"/>
    <property type="molecule type" value="Genomic_DNA"/>
</dbReference>
<evidence type="ECO:0000313" key="1">
    <source>
        <dbReference type="EMBL" id="KAF0437503.1"/>
    </source>
</evidence>
<dbReference type="AlphaFoldDB" id="A0A8H3X9T0"/>
<reference evidence="1 2" key="1">
    <citation type="journal article" date="2019" name="Environ. Microbiol.">
        <title>At the nexus of three kingdoms: the genome of the mycorrhizal fungus Gigaspora margarita provides insights into plant, endobacterial and fungal interactions.</title>
        <authorList>
            <person name="Venice F."/>
            <person name="Ghignone S."/>
            <person name="Salvioli di Fossalunga A."/>
            <person name="Amselem J."/>
            <person name="Novero M."/>
            <person name="Xianan X."/>
            <person name="Sedzielewska Toro K."/>
            <person name="Morin E."/>
            <person name="Lipzen A."/>
            <person name="Grigoriev I.V."/>
            <person name="Henrissat B."/>
            <person name="Martin F.M."/>
            <person name="Bonfante P."/>
        </authorList>
    </citation>
    <scope>NUCLEOTIDE SEQUENCE [LARGE SCALE GENOMIC DNA]</scope>
    <source>
        <strain evidence="1 2">BEG34</strain>
    </source>
</reference>
<gene>
    <name evidence="1" type="ORF">F8M41_004377</name>
</gene>
<sequence>MENNSRIHHAFQKNANALQNHTLFLKYPIVQLLLQFNPRLIITLFAYFSFSCLTKPQGFTLTKKVSKLTKGAETDKRVTKLIKDKDNVIKNKLRKQKILKFYNRVNKCNIDFTRNVGCSQALVN</sequence>